<dbReference type="PRINTS" id="PR00625">
    <property type="entry name" value="JDOMAIN"/>
</dbReference>
<comment type="function">
    <text evidence="5">Plays an important role in regulating the size of autophagosomes during the formation process.</text>
</comment>
<feature type="domain" description="Thioredoxin" evidence="9">
    <location>
        <begin position="121"/>
        <end position="250"/>
    </location>
</feature>
<evidence type="ECO:0000256" key="4">
    <source>
        <dbReference type="ARBA" id="ARBA00023006"/>
    </source>
</evidence>
<feature type="region of interest" description="Disordered" evidence="7">
    <location>
        <begin position="1"/>
        <end position="27"/>
    </location>
</feature>
<dbReference type="Gene3D" id="3.40.30.10">
    <property type="entry name" value="Glutaredoxin"/>
    <property type="match status" value="6"/>
</dbReference>
<dbReference type="SMART" id="SM00271">
    <property type="entry name" value="DnaJ"/>
    <property type="match status" value="1"/>
</dbReference>
<evidence type="ECO:0000313" key="11">
    <source>
        <dbReference type="Proteomes" id="UP001219518"/>
    </source>
</evidence>
<dbReference type="InterPro" id="IPR013766">
    <property type="entry name" value="Thioredoxin_domain"/>
</dbReference>
<comment type="caution">
    <text evidence="10">The sequence shown here is derived from an EMBL/GenBank/DDBJ whole genome shotgun (WGS) entry which is preliminary data.</text>
</comment>
<evidence type="ECO:0000256" key="1">
    <source>
        <dbReference type="ARBA" id="ARBA00004163"/>
    </source>
</evidence>
<dbReference type="InterPro" id="IPR036869">
    <property type="entry name" value="J_dom_sf"/>
</dbReference>
<dbReference type="GO" id="GO:0005788">
    <property type="term" value="C:endoplasmic reticulum lumen"/>
    <property type="evidence" value="ECO:0007669"/>
    <property type="project" value="TreeGrafter"/>
</dbReference>
<evidence type="ECO:0000256" key="3">
    <source>
        <dbReference type="ARBA" id="ARBA00020921"/>
    </source>
</evidence>
<dbReference type="InterPro" id="IPR018253">
    <property type="entry name" value="DnaJ_domain_CS"/>
</dbReference>
<dbReference type="EMBL" id="JAHWGI010000011">
    <property type="protein sequence ID" value="KAK3907529.1"/>
    <property type="molecule type" value="Genomic_DNA"/>
</dbReference>
<reference evidence="10" key="1">
    <citation type="submission" date="2021-07" db="EMBL/GenBank/DDBJ databases">
        <authorList>
            <person name="Catto M.A."/>
            <person name="Jacobson A."/>
            <person name="Kennedy G."/>
            <person name="Labadie P."/>
            <person name="Hunt B.G."/>
            <person name="Srinivasan R."/>
        </authorList>
    </citation>
    <scope>NUCLEOTIDE SEQUENCE</scope>
    <source>
        <strain evidence="10">PL_HMW_Pooled</strain>
        <tissue evidence="10">Head</tissue>
    </source>
</reference>
<accession>A0AAE1GR61</accession>
<dbReference type="Pfam" id="PF00226">
    <property type="entry name" value="DnaJ"/>
    <property type="match status" value="1"/>
</dbReference>
<gene>
    <name evidence="10" type="ORF">KUF71_003028</name>
</gene>
<dbReference type="Pfam" id="PF00085">
    <property type="entry name" value="Thioredoxin"/>
    <property type="match status" value="4"/>
</dbReference>
<dbReference type="GO" id="GO:0005789">
    <property type="term" value="C:endoplasmic reticulum membrane"/>
    <property type="evidence" value="ECO:0007669"/>
    <property type="project" value="UniProtKB-SubCell"/>
</dbReference>
<feature type="domain" description="Thioredoxin" evidence="9">
    <location>
        <begin position="466"/>
        <end position="581"/>
    </location>
</feature>
<keyword evidence="4" id="KW-0072">Autophagy</keyword>
<dbReference type="Gene3D" id="1.10.287.110">
    <property type="entry name" value="DnaJ domain"/>
    <property type="match status" value="1"/>
</dbReference>
<dbReference type="InterPro" id="IPR036249">
    <property type="entry name" value="Thioredoxin-like_sf"/>
</dbReference>
<dbReference type="GO" id="GO:0016671">
    <property type="term" value="F:oxidoreductase activity, acting on a sulfur group of donors, disulfide as acceptor"/>
    <property type="evidence" value="ECO:0007669"/>
    <property type="project" value="TreeGrafter"/>
</dbReference>
<dbReference type="GO" id="GO:0036498">
    <property type="term" value="P:IRE1-mediated unfolded protein response"/>
    <property type="evidence" value="ECO:0007669"/>
    <property type="project" value="TreeGrafter"/>
</dbReference>
<dbReference type="PROSITE" id="PS00194">
    <property type="entry name" value="THIOREDOXIN_1"/>
    <property type="match status" value="3"/>
</dbReference>
<protein>
    <recommendedName>
        <fullName evidence="2">DnaJ homolog subfamily C member 10</fullName>
    </recommendedName>
    <alternativeName>
        <fullName evidence="3">DnaJ homolog subfamily C member 16</fullName>
    </alternativeName>
    <alternativeName>
        <fullName evidence="6">Endoplasmic reticulum DNA J domain-containing protein 8</fullName>
    </alternativeName>
</protein>
<dbReference type="GO" id="GO:0051787">
    <property type="term" value="F:misfolded protein binding"/>
    <property type="evidence" value="ECO:0007669"/>
    <property type="project" value="TreeGrafter"/>
</dbReference>
<dbReference type="FunFam" id="3.40.30.10:FF:000087">
    <property type="entry name" value="DnaJ homolog subfamily C member 10"/>
    <property type="match status" value="1"/>
</dbReference>
<dbReference type="PANTHER" id="PTHR44340">
    <property type="entry name" value="DNAJ HOMOLOG SUBFAMILY C MEMBER 10"/>
    <property type="match status" value="1"/>
</dbReference>
<dbReference type="SUPFAM" id="SSF46565">
    <property type="entry name" value="Chaperone J-domain"/>
    <property type="match status" value="1"/>
</dbReference>
<evidence type="ECO:0000256" key="6">
    <source>
        <dbReference type="ARBA" id="ARBA00035043"/>
    </source>
</evidence>
<dbReference type="PROSITE" id="PS51352">
    <property type="entry name" value="THIOREDOXIN_2"/>
    <property type="match status" value="3"/>
</dbReference>
<organism evidence="10 11">
    <name type="scientific">Frankliniella fusca</name>
    <dbReference type="NCBI Taxonomy" id="407009"/>
    <lineage>
        <taxon>Eukaryota</taxon>
        <taxon>Metazoa</taxon>
        <taxon>Ecdysozoa</taxon>
        <taxon>Arthropoda</taxon>
        <taxon>Hexapoda</taxon>
        <taxon>Insecta</taxon>
        <taxon>Pterygota</taxon>
        <taxon>Neoptera</taxon>
        <taxon>Paraneoptera</taxon>
        <taxon>Thysanoptera</taxon>
        <taxon>Terebrantia</taxon>
        <taxon>Thripoidea</taxon>
        <taxon>Thripidae</taxon>
        <taxon>Frankliniella</taxon>
    </lineage>
</organism>
<evidence type="ECO:0000256" key="7">
    <source>
        <dbReference type="SAM" id="MobiDB-lite"/>
    </source>
</evidence>
<keyword evidence="11" id="KW-1185">Reference proteome</keyword>
<feature type="domain" description="Thioredoxin" evidence="9">
    <location>
        <begin position="692"/>
        <end position="807"/>
    </location>
</feature>
<comment type="subcellular location">
    <subcellularLocation>
        <location evidence="1">Endoplasmic reticulum membrane</location>
        <topology evidence="1">Single-pass type IV membrane protein</topology>
    </subcellularLocation>
</comment>
<dbReference type="SUPFAM" id="SSF52833">
    <property type="entry name" value="Thioredoxin-like"/>
    <property type="match status" value="5"/>
</dbReference>
<feature type="compositionally biased region" description="Polar residues" evidence="7">
    <location>
        <begin position="1"/>
        <end position="10"/>
    </location>
</feature>
<proteinExistence type="predicted"/>
<dbReference type="AlphaFoldDB" id="A0AAE1GR61"/>
<dbReference type="PROSITE" id="PS00636">
    <property type="entry name" value="DNAJ_1"/>
    <property type="match status" value="1"/>
</dbReference>
<name>A0AAE1GR61_9NEOP</name>
<dbReference type="InterPro" id="IPR001623">
    <property type="entry name" value="DnaJ_domain"/>
</dbReference>
<evidence type="ECO:0000313" key="10">
    <source>
        <dbReference type="EMBL" id="KAK3907529.1"/>
    </source>
</evidence>
<evidence type="ECO:0000259" key="8">
    <source>
        <dbReference type="PROSITE" id="PS50076"/>
    </source>
</evidence>
<reference evidence="10" key="2">
    <citation type="journal article" date="2023" name="BMC Genomics">
        <title>Pest status, molecular evolution, and epigenetic factors derived from the genome assembly of Frankliniella fusca, a thysanopteran phytovirus vector.</title>
        <authorList>
            <person name="Catto M.A."/>
            <person name="Labadie P.E."/>
            <person name="Jacobson A.L."/>
            <person name="Kennedy G.G."/>
            <person name="Srinivasan R."/>
            <person name="Hunt B.G."/>
        </authorList>
    </citation>
    <scope>NUCLEOTIDE SEQUENCE</scope>
    <source>
        <strain evidence="10">PL_HMW_Pooled</strain>
    </source>
</reference>
<evidence type="ECO:0000259" key="9">
    <source>
        <dbReference type="PROSITE" id="PS51352"/>
    </source>
</evidence>
<dbReference type="Proteomes" id="UP001219518">
    <property type="component" value="Unassembled WGS sequence"/>
</dbReference>
<dbReference type="PROSITE" id="PS50076">
    <property type="entry name" value="DNAJ_2"/>
    <property type="match status" value="1"/>
</dbReference>
<evidence type="ECO:0000256" key="2">
    <source>
        <dbReference type="ARBA" id="ARBA00020920"/>
    </source>
</evidence>
<dbReference type="GO" id="GO:0006914">
    <property type="term" value="P:autophagy"/>
    <property type="evidence" value="ECO:0007669"/>
    <property type="project" value="UniProtKB-KW"/>
</dbReference>
<dbReference type="InterPro" id="IPR017937">
    <property type="entry name" value="Thioredoxin_CS"/>
</dbReference>
<dbReference type="InterPro" id="IPR052460">
    <property type="entry name" value="ER_disulfide_reductase"/>
</dbReference>
<dbReference type="PANTHER" id="PTHR44340:SF1">
    <property type="entry name" value="DNAJ HOMOLOG SUBFAMILY C MEMBER 10"/>
    <property type="match status" value="1"/>
</dbReference>
<sequence length="818" mass="94372">MHFRSNNPTRSQREEKKKASTRPGPKSKSRTLAVLTLFVVCLNVAVGGEDFYQLLGIARDANNREIRKAFKKLAVTLHPDKNQDDENAHEKFIKLTRAYEVLKDEDLRKKYDLHGEDGLPGSSKKQQPQYHSYTYYRDNFGIYDDDQEIITLTKADFQQSVLNSNSLWFINFYSPMCSHCHDLAPVWRALAKEMEGVLRFGAVNCEDEWQLCRHLNIRSYPSLYMYPSRWKYGDERSLPELRKFVLSKLKTNLIHIRSNQWINLLKSDINKGLSWVLFLCGGQQFEDCPSSETRLKVGSILEGLAGQGSIDCDADVEWCREMSPSGANIVFWKREGGMDSIEGRYYDINSHDAQEITSYIFDLLPNPADLDEEAFVEIHAQLSLDSSSSWLVYFYIGSPDEQTKELKKLPSLLPTLRIGRVHCGRHSSLCTKWHVHRYPMFAVLKPGGKFEVYHGRESAHDVANFAKDSSSAPNLHTLSSEDFPDVLHKSDGTKSPWFVDFYAPWCPPCMQLLPELRKASREFEDSVNFGTVDCTIHSSLCQRYNIHAYPTTMFFNHSESEPFRGSHTAHEITEFIQEMLNPTAIKLSEKDFYEKVGNKSTEELWLIDFYAPWCGACQELAHQWRKLAKMVTEVPNVNIGQVDCTVERLLCQHQGIRSYPTIRLYPFNSFGLNTVAIYSDYNRDAWSIRLWLFTFLPTSVVELTQDTFEKQVLHSEKPWLIDFYTPWCGHCQHFAPEFQMLALKLEGKVKCGKVNCDAHLETCRRAYVRAYPTVTLYYPNTIYPDQGEEINSQRSDQILRHVNKVLLSLGTEPTHDEL</sequence>
<evidence type="ECO:0000256" key="5">
    <source>
        <dbReference type="ARBA" id="ARBA00035002"/>
    </source>
</evidence>
<feature type="domain" description="J" evidence="8">
    <location>
        <begin position="50"/>
        <end position="115"/>
    </location>
</feature>
<dbReference type="GO" id="GO:0015035">
    <property type="term" value="F:protein-disulfide reductase activity"/>
    <property type="evidence" value="ECO:0007669"/>
    <property type="project" value="TreeGrafter"/>
</dbReference>
<dbReference type="CDD" id="cd06257">
    <property type="entry name" value="DnaJ"/>
    <property type="match status" value="1"/>
</dbReference>
<dbReference type="FunFam" id="1.10.287.110:FF:000029">
    <property type="entry name" value="DnaJ homolog subfamily C member 10"/>
    <property type="match status" value="1"/>
</dbReference>